<feature type="domain" description="RING-type" evidence="10">
    <location>
        <begin position="51"/>
        <end position="91"/>
    </location>
</feature>
<dbReference type="PROSITE" id="PS00518">
    <property type="entry name" value="ZF_RING_1"/>
    <property type="match status" value="1"/>
</dbReference>
<feature type="compositionally biased region" description="Polar residues" evidence="9">
    <location>
        <begin position="177"/>
        <end position="189"/>
    </location>
</feature>
<evidence type="ECO:0000256" key="6">
    <source>
        <dbReference type="ARBA" id="ARBA00022771"/>
    </source>
</evidence>
<dbReference type="GO" id="GO:0031519">
    <property type="term" value="C:PcG protein complex"/>
    <property type="evidence" value="ECO:0007669"/>
    <property type="project" value="TreeGrafter"/>
</dbReference>
<dbReference type="SMART" id="SM00184">
    <property type="entry name" value="RING"/>
    <property type="match status" value="1"/>
</dbReference>
<dbReference type="GO" id="GO:0000151">
    <property type="term" value="C:ubiquitin ligase complex"/>
    <property type="evidence" value="ECO:0007669"/>
    <property type="project" value="InterPro"/>
</dbReference>
<dbReference type="SUPFAM" id="SSF57850">
    <property type="entry name" value="RING/U-box"/>
    <property type="match status" value="1"/>
</dbReference>
<evidence type="ECO:0000256" key="1">
    <source>
        <dbReference type="ARBA" id="ARBA00000900"/>
    </source>
</evidence>
<dbReference type="GO" id="GO:0003682">
    <property type="term" value="F:chromatin binding"/>
    <property type="evidence" value="ECO:0007669"/>
    <property type="project" value="TreeGrafter"/>
</dbReference>
<evidence type="ECO:0000256" key="7">
    <source>
        <dbReference type="ARBA" id="ARBA00022833"/>
    </source>
</evidence>
<dbReference type="InterPro" id="IPR017907">
    <property type="entry name" value="Znf_RING_CS"/>
</dbReference>
<reference evidence="12" key="1">
    <citation type="submission" date="2022-11" db="UniProtKB">
        <authorList>
            <consortium name="WormBaseParasite"/>
        </authorList>
    </citation>
    <scope>IDENTIFICATION</scope>
</reference>
<dbReference type="Pfam" id="PF13923">
    <property type="entry name" value="zf-C3HC4_2"/>
    <property type="match status" value="1"/>
</dbReference>
<organism evidence="11 12">
    <name type="scientific">Acrobeloides nanus</name>
    <dbReference type="NCBI Taxonomy" id="290746"/>
    <lineage>
        <taxon>Eukaryota</taxon>
        <taxon>Metazoa</taxon>
        <taxon>Ecdysozoa</taxon>
        <taxon>Nematoda</taxon>
        <taxon>Chromadorea</taxon>
        <taxon>Rhabditida</taxon>
        <taxon>Tylenchina</taxon>
        <taxon>Cephalobomorpha</taxon>
        <taxon>Cephaloboidea</taxon>
        <taxon>Cephalobidae</taxon>
        <taxon>Acrobeloides</taxon>
    </lineage>
</organism>
<dbReference type="PANTHER" id="PTHR46076">
    <property type="entry name" value="E3 UBIQUITIN-PROTEIN LIGASE RING1 / RING 2 FAMILY MEMBER"/>
    <property type="match status" value="1"/>
</dbReference>
<dbReference type="Proteomes" id="UP000887540">
    <property type="component" value="Unplaced"/>
</dbReference>
<protein>
    <recommendedName>
        <fullName evidence="3">RING-type E3 ubiquitin transferase</fullName>
        <ecNumber evidence="3">2.3.2.27</ecNumber>
    </recommendedName>
</protein>
<dbReference type="EC" id="2.3.2.27" evidence="3"/>
<name>A0A914CE98_9BILA</name>
<dbReference type="GO" id="GO:0008270">
    <property type="term" value="F:zinc ion binding"/>
    <property type="evidence" value="ECO:0007669"/>
    <property type="project" value="UniProtKB-KW"/>
</dbReference>
<dbReference type="CDD" id="cd16531">
    <property type="entry name" value="RING-HC_RING1-like"/>
    <property type="match status" value="1"/>
</dbReference>
<keyword evidence="11" id="KW-1185">Reference proteome</keyword>
<evidence type="ECO:0000256" key="4">
    <source>
        <dbReference type="ARBA" id="ARBA00022679"/>
    </source>
</evidence>
<keyword evidence="6 8" id="KW-0863">Zinc-finger</keyword>
<evidence type="ECO:0000256" key="2">
    <source>
        <dbReference type="ARBA" id="ARBA00004906"/>
    </source>
</evidence>
<evidence type="ECO:0000256" key="8">
    <source>
        <dbReference type="PROSITE-ProRule" id="PRU00175"/>
    </source>
</evidence>
<keyword evidence="7" id="KW-0862">Zinc</keyword>
<dbReference type="PANTHER" id="PTHR46076:SF3">
    <property type="entry name" value="E3 UBIQUITIN-PROTEIN LIGASE RING1"/>
    <property type="match status" value="1"/>
</dbReference>
<sequence>MSLSGPTVTETITGGKTLEMTDYDKVRAPHPAITDAEIKITTRTLATELCCPICLDLLTSTMTTKECLHRFCAECITTALMRGNKECPTCRKKIVSKRSLRPDPNFDALISKIWPDRKVYEEMQAEAAKRFLEQNNVEALQKSIEAGMKEQAVHRRQRVQGSYDYEKRKRRPRLDQSGATSSTLGAENQTGEDVEMQDVENLQENGTPQEEERTTQTRRPQLARMQSNGVTSSTDESDVSSDSTDTSSEISDTGSSDASSATTIASTSKQEPPPQPPTARCSLKDKMNKWLDGSSSSPLTPSDDNIVEPSTDGMSDEIRRRLEEIEVELVPSKSLLKRKNFPESLTSNRFIRTSADVTMGHLSEFLKEVCNENSDVNGNIKQESDIKGPEYFYVTSREDQVRKVFLHETLYTAFMGSSPTSDHHLVIFFDTSPPDVNCPNLFAEIVGNEGVKFEPVEPMEE</sequence>
<keyword evidence="4" id="KW-0808">Transferase</keyword>
<feature type="compositionally biased region" description="Low complexity" evidence="9">
    <location>
        <begin position="229"/>
        <end position="268"/>
    </location>
</feature>
<evidence type="ECO:0000256" key="3">
    <source>
        <dbReference type="ARBA" id="ARBA00012483"/>
    </source>
</evidence>
<dbReference type="PROSITE" id="PS50089">
    <property type="entry name" value="ZF_RING_2"/>
    <property type="match status" value="1"/>
</dbReference>
<comment type="catalytic activity">
    <reaction evidence="1">
        <text>S-ubiquitinyl-[E2 ubiquitin-conjugating enzyme]-L-cysteine + [acceptor protein]-L-lysine = [E2 ubiquitin-conjugating enzyme]-L-cysteine + N(6)-ubiquitinyl-[acceptor protein]-L-lysine.</text>
        <dbReference type="EC" id="2.3.2.27"/>
    </reaction>
</comment>
<dbReference type="InterPro" id="IPR043540">
    <property type="entry name" value="RING1/RING2"/>
</dbReference>
<evidence type="ECO:0000256" key="5">
    <source>
        <dbReference type="ARBA" id="ARBA00022723"/>
    </source>
</evidence>
<dbReference type="GO" id="GO:0061630">
    <property type="term" value="F:ubiquitin protein ligase activity"/>
    <property type="evidence" value="ECO:0007669"/>
    <property type="project" value="UniProtKB-EC"/>
</dbReference>
<dbReference type="InterPro" id="IPR001841">
    <property type="entry name" value="Znf_RING"/>
</dbReference>
<dbReference type="InterPro" id="IPR013083">
    <property type="entry name" value="Znf_RING/FYVE/PHD"/>
</dbReference>
<evidence type="ECO:0000259" key="10">
    <source>
        <dbReference type="PROSITE" id="PS50089"/>
    </source>
</evidence>
<evidence type="ECO:0000313" key="11">
    <source>
        <dbReference type="Proteomes" id="UP000887540"/>
    </source>
</evidence>
<keyword evidence="5" id="KW-0479">Metal-binding</keyword>
<feature type="compositionally biased region" description="Polar residues" evidence="9">
    <location>
        <begin position="293"/>
        <end position="303"/>
    </location>
</feature>
<dbReference type="WBParaSite" id="ACRNAN_Path_879.g3377.t1">
    <property type="protein sequence ID" value="ACRNAN_Path_879.g3377.t1"/>
    <property type="gene ID" value="ACRNAN_Path_879.g3377"/>
</dbReference>
<dbReference type="AlphaFoldDB" id="A0A914CE98"/>
<proteinExistence type="predicted"/>
<comment type="pathway">
    <text evidence="2">Protein modification; protein ubiquitination.</text>
</comment>
<evidence type="ECO:0000256" key="9">
    <source>
        <dbReference type="SAM" id="MobiDB-lite"/>
    </source>
</evidence>
<accession>A0A914CE98</accession>
<feature type="region of interest" description="Disordered" evidence="9">
    <location>
        <begin position="147"/>
        <end position="313"/>
    </location>
</feature>
<dbReference type="Gene3D" id="3.30.40.10">
    <property type="entry name" value="Zinc/RING finger domain, C3HC4 (zinc finger)"/>
    <property type="match status" value="1"/>
</dbReference>
<evidence type="ECO:0000313" key="12">
    <source>
        <dbReference type="WBParaSite" id="ACRNAN_Path_879.g3377.t1"/>
    </source>
</evidence>